<evidence type="ECO:0000256" key="10">
    <source>
        <dbReference type="ARBA" id="ARBA00022842"/>
    </source>
</evidence>
<dbReference type="Pfam" id="PF03372">
    <property type="entry name" value="Exo_endo_phos"/>
    <property type="match status" value="1"/>
</dbReference>
<dbReference type="Gene3D" id="2.30.30.380">
    <property type="entry name" value="Zn-finger domain of Sec23/24"/>
    <property type="match status" value="2"/>
</dbReference>
<evidence type="ECO:0000256" key="8">
    <source>
        <dbReference type="ARBA" id="ARBA00022801"/>
    </source>
</evidence>
<comment type="caution">
    <text evidence="14">The sequence shown here is derived from an EMBL/GenBank/DDBJ whole genome shotgun (WGS) entry which is preliminary data.</text>
</comment>
<evidence type="ECO:0000313" key="15">
    <source>
        <dbReference type="Proteomes" id="UP001632038"/>
    </source>
</evidence>
<keyword evidence="4" id="KW-0540">Nuclease</keyword>
<dbReference type="Gene3D" id="3.60.10.10">
    <property type="entry name" value="Endonuclease/exonuclease/phosphatase"/>
    <property type="match status" value="1"/>
</dbReference>
<keyword evidence="15" id="KW-1185">Reference proteome</keyword>
<protein>
    <recommendedName>
        <fullName evidence="13">RanBP2-type domain-containing protein</fullName>
    </recommendedName>
</protein>
<dbReference type="GO" id="GO:0008270">
    <property type="term" value="F:zinc ion binding"/>
    <property type="evidence" value="ECO:0007669"/>
    <property type="project" value="UniProtKB-KW"/>
</dbReference>
<feature type="domain" description="RanBP2-type" evidence="13">
    <location>
        <begin position="105"/>
        <end position="124"/>
    </location>
</feature>
<comment type="cofactor">
    <cofactor evidence="1">
        <name>Mn(2+)</name>
        <dbReference type="ChEBI" id="CHEBI:29035"/>
    </cofactor>
</comment>
<keyword evidence="8" id="KW-0378">Hydrolase</keyword>
<dbReference type="CDD" id="cd09080">
    <property type="entry name" value="TDP2"/>
    <property type="match status" value="1"/>
</dbReference>
<dbReference type="InterPro" id="IPR005135">
    <property type="entry name" value="Endo/exonuclease/phosphatase"/>
</dbReference>
<keyword evidence="10" id="KW-0460">Magnesium</keyword>
<comment type="subcellular location">
    <subcellularLocation>
        <location evidence="3">Nucleus</location>
        <location evidence="3">PML body</location>
    </subcellularLocation>
</comment>
<dbReference type="InterPro" id="IPR001876">
    <property type="entry name" value="Znf_RanBP2"/>
</dbReference>
<organism evidence="14 15">
    <name type="scientific">Castilleja foliolosa</name>
    <dbReference type="NCBI Taxonomy" id="1961234"/>
    <lineage>
        <taxon>Eukaryota</taxon>
        <taxon>Viridiplantae</taxon>
        <taxon>Streptophyta</taxon>
        <taxon>Embryophyta</taxon>
        <taxon>Tracheophyta</taxon>
        <taxon>Spermatophyta</taxon>
        <taxon>Magnoliopsida</taxon>
        <taxon>eudicotyledons</taxon>
        <taxon>Gunneridae</taxon>
        <taxon>Pentapetalae</taxon>
        <taxon>asterids</taxon>
        <taxon>lamiids</taxon>
        <taxon>Lamiales</taxon>
        <taxon>Orobanchaceae</taxon>
        <taxon>Pedicularideae</taxon>
        <taxon>Castillejinae</taxon>
        <taxon>Castilleja</taxon>
    </lineage>
</organism>
<reference evidence="15" key="1">
    <citation type="journal article" date="2024" name="IScience">
        <title>Strigolactones Initiate the Formation of Haustorium-like Structures in Castilleja.</title>
        <authorList>
            <person name="Buerger M."/>
            <person name="Peterson D."/>
            <person name="Chory J."/>
        </authorList>
    </citation>
    <scope>NUCLEOTIDE SEQUENCE [LARGE SCALE GENOMIC DNA]</scope>
</reference>
<evidence type="ECO:0000256" key="12">
    <source>
        <dbReference type="ARBA" id="ARBA00023242"/>
    </source>
</evidence>
<dbReference type="SUPFAM" id="SSF56219">
    <property type="entry name" value="DNase I-like"/>
    <property type="match status" value="1"/>
</dbReference>
<dbReference type="GO" id="GO:0016787">
    <property type="term" value="F:hydrolase activity"/>
    <property type="evidence" value="ECO:0007669"/>
    <property type="project" value="UniProtKB-KW"/>
</dbReference>
<evidence type="ECO:0000256" key="2">
    <source>
        <dbReference type="ARBA" id="ARBA00001946"/>
    </source>
</evidence>
<sequence length="584" mass="64691">MISISKLRLFISKQGKINHTIAISSPPKISQSKSKAVTLFSTLLKISQQPKTLFLLTKMSSWTCSKCTYLNPPTQKSHCEICLSAQPQPHLSPPSTSSSPSKPKWSCASCTFLNPFDSGICEICGGRASASILSTLEVDDDEVQLGSSIGSVFLPLQNLSNPDRGNICIISGKVSGHYGGLKASGSPLKRGDCGGFGKIENKDAGNSKGFSLSRCSNKMKEREIDVDSDGFGKGEKKDVSDGDNGDFDFVGKKGLLRCSNKRKEREMNVDGDGVDDQSGFVGFRAPKTAKNKAVETKSLATSETNQSSESKTWKVLSYNIWFREDLEMRERVRAMGNLIELHSPDVICFQEVTPDFYELFARSRWWKGYRCSIPGESAFPGGYFCMQLCKLPVKSYSSKSFHNSVMGRQLCIAEIEMQPDTAITVATSHLESPCPSPPKWDQMFSKERVVQANEAVKLLNKNQNAIFCGDMNWDDKLDGPFPLPDGWVDAWAELRPGEVGFTYDTKSNKMLSGNRSLQKRLDRFVCKLKDFRVSKIEMIGTDAIPGLTYVKEKKVKGQVKELELPVLPSDHYGLLLTICRRDSN</sequence>
<evidence type="ECO:0000256" key="6">
    <source>
        <dbReference type="ARBA" id="ARBA00022763"/>
    </source>
</evidence>
<evidence type="ECO:0000256" key="7">
    <source>
        <dbReference type="ARBA" id="ARBA00022771"/>
    </source>
</evidence>
<proteinExistence type="predicted"/>
<keyword evidence="12" id="KW-0539">Nucleus</keyword>
<name>A0ABD3CD49_9LAMI</name>
<dbReference type="GO" id="GO:0006281">
    <property type="term" value="P:DNA repair"/>
    <property type="evidence" value="ECO:0007669"/>
    <property type="project" value="UniProtKB-KW"/>
</dbReference>
<evidence type="ECO:0000256" key="11">
    <source>
        <dbReference type="ARBA" id="ARBA00023204"/>
    </source>
</evidence>
<comment type="cofactor">
    <cofactor evidence="2">
        <name>Mg(2+)</name>
        <dbReference type="ChEBI" id="CHEBI:18420"/>
    </cofactor>
</comment>
<evidence type="ECO:0000256" key="3">
    <source>
        <dbReference type="ARBA" id="ARBA00004322"/>
    </source>
</evidence>
<dbReference type="InterPro" id="IPR036443">
    <property type="entry name" value="Znf_RanBP2_sf"/>
</dbReference>
<evidence type="ECO:0000259" key="13">
    <source>
        <dbReference type="PROSITE" id="PS01358"/>
    </source>
</evidence>
<dbReference type="EMBL" id="JAVIJP010000039">
    <property type="protein sequence ID" value="KAL3627462.1"/>
    <property type="molecule type" value="Genomic_DNA"/>
</dbReference>
<keyword evidence="11" id="KW-0234">DNA repair</keyword>
<dbReference type="InterPro" id="IPR036691">
    <property type="entry name" value="Endo/exonu/phosph_ase_sf"/>
</dbReference>
<dbReference type="GO" id="GO:0004518">
    <property type="term" value="F:nuclease activity"/>
    <property type="evidence" value="ECO:0007669"/>
    <property type="project" value="UniProtKB-KW"/>
</dbReference>
<accession>A0ABD3CD49</accession>
<dbReference type="AlphaFoldDB" id="A0ABD3CD49"/>
<gene>
    <name evidence="14" type="ORF">CASFOL_028825</name>
</gene>
<keyword evidence="5" id="KW-0479">Metal-binding</keyword>
<evidence type="ECO:0000313" key="14">
    <source>
        <dbReference type="EMBL" id="KAL3627462.1"/>
    </source>
</evidence>
<evidence type="ECO:0000256" key="9">
    <source>
        <dbReference type="ARBA" id="ARBA00022833"/>
    </source>
</evidence>
<dbReference type="SMART" id="SM00547">
    <property type="entry name" value="ZnF_RBZ"/>
    <property type="match status" value="2"/>
</dbReference>
<dbReference type="PANTHER" id="PTHR15822:SF4">
    <property type="entry name" value="TYROSYL-DNA PHOSPHODIESTERASE 2"/>
    <property type="match status" value="1"/>
</dbReference>
<dbReference type="PANTHER" id="PTHR15822">
    <property type="entry name" value="TRAF AND TNF RECEPTOR-ASSOCIATED PROTEIN"/>
    <property type="match status" value="1"/>
</dbReference>
<keyword evidence="7" id="KW-0863">Zinc-finger</keyword>
<dbReference type="PROSITE" id="PS01358">
    <property type="entry name" value="ZF_RANBP2_1"/>
    <property type="match status" value="1"/>
</dbReference>
<evidence type="ECO:0000256" key="4">
    <source>
        <dbReference type="ARBA" id="ARBA00022722"/>
    </source>
</evidence>
<keyword evidence="9" id="KW-0862">Zinc</keyword>
<keyword evidence="6" id="KW-0227">DNA damage</keyword>
<dbReference type="SUPFAM" id="SSF90209">
    <property type="entry name" value="Ran binding protein zinc finger-like"/>
    <property type="match status" value="1"/>
</dbReference>
<dbReference type="FunFam" id="3.60.10.10:FF:000058">
    <property type="entry name" value="Tyrosyl-DNA phosphodiesterase 2"/>
    <property type="match status" value="1"/>
</dbReference>
<dbReference type="Proteomes" id="UP001632038">
    <property type="component" value="Unassembled WGS sequence"/>
</dbReference>
<evidence type="ECO:0000256" key="5">
    <source>
        <dbReference type="ARBA" id="ARBA00022723"/>
    </source>
</evidence>
<evidence type="ECO:0000256" key="1">
    <source>
        <dbReference type="ARBA" id="ARBA00001936"/>
    </source>
</evidence>
<dbReference type="InterPro" id="IPR051547">
    <property type="entry name" value="TDP2-like"/>
</dbReference>